<dbReference type="EMBL" id="CP039924">
    <property type="protein sequence ID" value="QCL97696.1"/>
    <property type="molecule type" value="Genomic_DNA"/>
</dbReference>
<organism evidence="4 5">
    <name type="scientific">Agrobacterium tumefaciens</name>
    <dbReference type="NCBI Taxonomy" id="358"/>
    <lineage>
        <taxon>Bacteria</taxon>
        <taxon>Pseudomonadati</taxon>
        <taxon>Pseudomonadota</taxon>
        <taxon>Alphaproteobacteria</taxon>
        <taxon>Hyphomicrobiales</taxon>
        <taxon>Rhizobiaceae</taxon>
        <taxon>Rhizobium/Agrobacterium group</taxon>
        <taxon>Agrobacterium</taxon>
        <taxon>Agrobacterium tumefaciens complex</taxon>
    </lineage>
</organism>
<name>A0A4D7YV29_AGRTU</name>
<dbReference type="Pfam" id="PF01408">
    <property type="entry name" value="GFO_IDH_MocA"/>
    <property type="match status" value="1"/>
</dbReference>
<dbReference type="InterPro" id="IPR050463">
    <property type="entry name" value="Gfo/Idh/MocA_oxidrdct_glycsds"/>
</dbReference>
<dbReference type="RefSeq" id="WP_137006056.1">
    <property type="nucleotide sequence ID" value="NZ_CP039924.1"/>
</dbReference>
<gene>
    <name evidence="4" type="ORF">CFBP7129_26050</name>
</gene>
<dbReference type="Gene3D" id="3.30.360.10">
    <property type="entry name" value="Dihydrodipicolinate Reductase, domain 2"/>
    <property type="match status" value="1"/>
</dbReference>
<evidence type="ECO:0000256" key="1">
    <source>
        <dbReference type="ARBA" id="ARBA00023002"/>
    </source>
</evidence>
<dbReference type="InterPro" id="IPR055170">
    <property type="entry name" value="GFO_IDH_MocA-like_dom"/>
</dbReference>
<dbReference type="InterPro" id="IPR000683">
    <property type="entry name" value="Gfo/Idh/MocA-like_OxRdtase_N"/>
</dbReference>
<reference evidence="4 5" key="1">
    <citation type="submission" date="2019-04" db="EMBL/GenBank/DDBJ databases">
        <title>Complete genome sequence of Agrobacterium tumefaciens CFBP7129.</title>
        <authorList>
            <person name="Haryono M."/>
            <person name="Lin Y.-C."/>
            <person name="Lai E.-M."/>
            <person name="Kuo C.-H."/>
        </authorList>
    </citation>
    <scope>NUCLEOTIDE SEQUENCE [LARGE SCALE GENOMIC DNA]</scope>
    <source>
        <strain evidence="4 5">CFBP7129</strain>
        <plasmid evidence="5">patcfbp7129a</plasmid>
    </source>
</reference>
<accession>A0A4D7YV29</accession>
<keyword evidence="4" id="KW-0614">Plasmid</keyword>
<proteinExistence type="predicted"/>
<evidence type="ECO:0000313" key="5">
    <source>
        <dbReference type="Proteomes" id="UP000298649"/>
    </source>
</evidence>
<sequence length="339" mass="37464">MLRFAAVGLDHGHIFDHVKGLLATGAEFVGYCPETTAPGVLEAMEKTYPDVPKIDRDRIFDDPTIDVICISAVPADRAGLAIRAMKAEKDVMLDKPGVTSFEQLAEVRKTVEETGKIFSICFTERHSVRSAVKAGKLVQEGAIGRVIQTIGTGPHKLQLASRPDWFFDPKRFGGIIVDIASHQIDQFLFYTGSKTGEIVASSIGNFTMPEKPAFQDFGDILLRSDNATGYVRVDWLTPEGLGTWGDGRLIILGTKGYIELRKYIDISGRPGKDHLFLINGTENRYIDCSDEELVYFRAFVDDVAHRTETAMSQAHVFEVCRLSLEAQTNATRIGAQGEF</sequence>
<keyword evidence="1" id="KW-0560">Oxidoreductase</keyword>
<dbReference type="Gene3D" id="3.40.50.720">
    <property type="entry name" value="NAD(P)-binding Rossmann-like Domain"/>
    <property type="match status" value="1"/>
</dbReference>
<geneLocation type="plasmid" evidence="5">
    <name>patcfbp7129a</name>
</geneLocation>
<evidence type="ECO:0000259" key="2">
    <source>
        <dbReference type="Pfam" id="PF01408"/>
    </source>
</evidence>
<dbReference type="Pfam" id="PF22725">
    <property type="entry name" value="GFO_IDH_MocA_C3"/>
    <property type="match status" value="1"/>
</dbReference>
<dbReference type="GO" id="GO:0000166">
    <property type="term" value="F:nucleotide binding"/>
    <property type="evidence" value="ECO:0007669"/>
    <property type="project" value="InterPro"/>
</dbReference>
<dbReference type="PANTHER" id="PTHR43818">
    <property type="entry name" value="BCDNA.GH03377"/>
    <property type="match status" value="1"/>
</dbReference>
<dbReference type="PANTHER" id="PTHR43818:SF11">
    <property type="entry name" value="BCDNA.GH03377"/>
    <property type="match status" value="1"/>
</dbReference>
<dbReference type="InterPro" id="IPR036291">
    <property type="entry name" value="NAD(P)-bd_dom_sf"/>
</dbReference>
<dbReference type="AlphaFoldDB" id="A0A4D7YV29"/>
<dbReference type="GO" id="GO:0016491">
    <property type="term" value="F:oxidoreductase activity"/>
    <property type="evidence" value="ECO:0007669"/>
    <property type="project" value="UniProtKB-KW"/>
</dbReference>
<protein>
    <submittedName>
        <fullName evidence="4">Gfo/Idh/MocA family oxidoreductase</fullName>
    </submittedName>
</protein>
<dbReference type="SUPFAM" id="SSF55347">
    <property type="entry name" value="Glyceraldehyde-3-phosphate dehydrogenase-like, C-terminal domain"/>
    <property type="match status" value="1"/>
</dbReference>
<evidence type="ECO:0000313" key="4">
    <source>
        <dbReference type="EMBL" id="QCL97696.1"/>
    </source>
</evidence>
<dbReference type="SUPFAM" id="SSF51735">
    <property type="entry name" value="NAD(P)-binding Rossmann-fold domains"/>
    <property type="match status" value="1"/>
</dbReference>
<dbReference type="Proteomes" id="UP000298649">
    <property type="component" value="Plasmid pAtCFBP7129a"/>
</dbReference>
<evidence type="ECO:0000259" key="3">
    <source>
        <dbReference type="Pfam" id="PF22725"/>
    </source>
</evidence>
<feature type="domain" description="Gfo/Idh/MocA-like oxidoreductase N-terminal" evidence="2">
    <location>
        <begin position="56"/>
        <end position="120"/>
    </location>
</feature>
<feature type="domain" description="GFO/IDH/MocA-like oxidoreductase" evidence="3">
    <location>
        <begin position="133"/>
        <end position="259"/>
    </location>
</feature>